<dbReference type="Proteomes" id="UP000309997">
    <property type="component" value="Unassembled WGS sequence"/>
</dbReference>
<dbReference type="EMBL" id="RCHU02000003">
    <property type="protein sequence ID" value="KAL3599141.1"/>
    <property type="molecule type" value="Genomic_DNA"/>
</dbReference>
<reference evidence="1 2" key="1">
    <citation type="journal article" date="2024" name="Plant Biotechnol. J.">
        <title>Genome and CRISPR/Cas9 system of a widespread forest tree (Populus alba) in the world.</title>
        <authorList>
            <person name="Liu Y.J."/>
            <person name="Jiang P.F."/>
            <person name="Han X.M."/>
            <person name="Li X.Y."/>
            <person name="Wang H.M."/>
            <person name="Wang Y.J."/>
            <person name="Wang X.X."/>
            <person name="Zeng Q.Y."/>
        </authorList>
    </citation>
    <scope>NUCLEOTIDE SEQUENCE [LARGE SCALE GENOMIC DNA]</scope>
    <source>
        <strain evidence="2">cv. PAL-ZL1</strain>
    </source>
</reference>
<name>A0ACC4CMQ4_POPAL</name>
<keyword evidence="2" id="KW-1185">Reference proteome</keyword>
<proteinExistence type="predicted"/>
<protein>
    <submittedName>
        <fullName evidence="1">Uncharacterized protein</fullName>
    </submittedName>
</protein>
<evidence type="ECO:0000313" key="2">
    <source>
        <dbReference type="Proteomes" id="UP000309997"/>
    </source>
</evidence>
<accession>A0ACC4CMQ4</accession>
<sequence>MLMKPSKVLENQALSWLKLLHKNAQPGTYRSNLLINNHMSLAQLLLKVKKFSLADQDQQEANSVFKKS</sequence>
<comment type="caution">
    <text evidence="1">The sequence shown here is derived from an EMBL/GenBank/DDBJ whole genome shotgun (WGS) entry which is preliminary data.</text>
</comment>
<evidence type="ECO:0000313" key="1">
    <source>
        <dbReference type="EMBL" id="KAL3599141.1"/>
    </source>
</evidence>
<gene>
    <name evidence="1" type="ORF">D5086_007059</name>
</gene>
<organism evidence="1 2">
    <name type="scientific">Populus alba</name>
    <name type="common">White poplar</name>
    <dbReference type="NCBI Taxonomy" id="43335"/>
    <lineage>
        <taxon>Eukaryota</taxon>
        <taxon>Viridiplantae</taxon>
        <taxon>Streptophyta</taxon>
        <taxon>Embryophyta</taxon>
        <taxon>Tracheophyta</taxon>
        <taxon>Spermatophyta</taxon>
        <taxon>Magnoliopsida</taxon>
        <taxon>eudicotyledons</taxon>
        <taxon>Gunneridae</taxon>
        <taxon>Pentapetalae</taxon>
        <taxon>rosids</taxon>
        <taxon>fabids</taxon>
        <taxon>Malpighiales</taxon>
        <taxon>Salicaceae</taxon>
        <taxon>Saliceae</taxon>
        <taxon>Populus</taxon>
    </lineage>
</organism>